<protein>
    <recommendedName>
        <fullName evidence="9">Peptidase metallopeptidase domain-containing protein</fullName>
    </recommendedName>
</protein>
<feature type="binding site" evidence="8">
    <location>
        <position position="143"/>
    </location>
    <ligand>
        <name>Zn(2+)</name>
        <dbReference type="ChEBI" id="CHEBI:29105"/>
        <label>2</label>
        <note>catalytic</note>
    </ligand>
</feature>
<dbReference type="InterPro" id="IPR006026">
    <property type="entry name" value="Peptidase_Metallo"/>
</dbReference>
<sequence>MGVDGSIEPIDESKLARCANGDEMEGVKFPKDTLAYKFQSNPENLSENEMREAIVAAFRVWTSVTTIGFLEVSRGEEADVTFDFSTITQTDDGMGPKVVQTINSGNGKIIVFNSDTKWINATPEENSTKTFDLRFAALHAIGHELGFDHSPYSRSVMYPIFLQKRSSLNYEQRDLDEFDVENAKKFYGSMYETVEE</sequence>
<dbReference type="SMART" id="SM00235">
    <property type="entry name" value="ZnMc"/>
    <property type="match status" value="1"/>
</dbReference>
<feature type="binding site" evidence="8">
    <location>
        <position position="93"/>
    </location>
    <ligand>
        <name>Ca(2+)</name>
        <dbReference type="ChEBI" id="CHEBI:29108"/>
        <label>3</label>
    </ligand>
</feature>
<keyword evidence="6 8" id="KW-0862">Zinc</keyword>
<keyword evidence="3 8" id="KW-0479">Metal-binding</keyword>
<reference evidence="11" key="1">
    <citation type="submission" date="2024-02" db="UniProtKB">
        <authorList>
            <consortium name="WormBaseParasite"/>
        </authorList>
    </citation>
    <scope>IDENTIFICATION</scope>
</reference>
<evidence type="ECO:0000256" key="7">
    <source>
        <dbReference type="ARBA" id="ARBA00023049"/>
    </source>
</evidence>
<dbReference type="WBParaSite" id="MBELARI_LOCUS15399">
    <property type="protein sequence ID" value="MBELARI_LOCUS15399"/>
    <property type="gene ID" value="MBELARI_LOCUS15399"/>
</dbReference>
<dbReference type="GO" id="GO:0008270">
    <property type="term" value="F:zinc ion binding"/>
    <property type="evidence" value="ECO:0007669"/>
    <property type="project" value="InterPro"/>
</dbReference>
<dbReference type="PANTHER" id="PTHR10201:SF291">
    <property type="entry name" value="MATRIX METALLOPROTEINASE 1, ISOFORM C-RELATED"/>
    <property type="match status" value="1"/>
</dbReference>
<organism evidence="10 11">
    <name type="scientific">Mesorhabditis belari</name>
    <dbReference type="NCBI Taxonomy" id="2138241"/>
    <lineage>
        <taxon>Eukaryota</taxon>
        <taxon>Metazoa</taxon>
        <taxon>Ecdysozoa</taxon>
        <taxon>Nematoda</taxon>
        <taxon>Chromadorea</taxon>
        <taxon>Rhabditida</taxon>
        <taxon>Rhabditina</taxon>
        <taxon>Rhabditomorpha</taxon>
        <taxon>Rhabditoidea</taxon>
        <taxon>Rhabditidae</taxon>
        <taxon>Mesorhabditinae</taxon>
        <taxon>Mesorhabditis</taxon>
    </lineage>
</organism>
<dbReference type="PANTHER" id="PTHR10201">
    <property type="entry name" value="MATRIX METALLOPROTEINASE"/>
    <property type="match status" value="1"/>
</dbReference>
<evidence type="ECO:0000256" key="8">
    <source>
        <dbReference type="PIRSR" id="PIRSR621190-2"/>
    </source>
</evidence>
<evidence type="ECO:0000259" key="9">
    <source>
        <dbReference type="SMART" id="SM00235"/>
    </source>
</evidence>
<dbReference type="GO" id="GO:0030574">
    <property type="term" value="P:collagen catabolic process"/>
    <property type="evidence" value="ECO:0007669"/>
    <property type="project" value="TreeGrafter"/>
</dbReference>
<feature type="domain" description="Peptidase metallopeptidase" evidence="9">
    <location>
        <begin position="25"/>
        <end position="189"/>
    </location>
</feature>
<feature type="binding site" evidence="8">
    <location>
        <position position="157"/>
    </location>
    <ligand>
        <name>Zn(2+)</name>
        <dbReference type="ChEBI" id="CHEBI:29105"/>
        <label>2</label>
        <note>catalytic</note>
    </ligand>
</feature>
<keyword evidence="2" id="KW-0645">Protease</keyword>
<evidence type="ECO:0000256" key="4">
    <source>
        <dbReference type="ARBA" id="ARBA00022729"/>
    </source>
</evidence>
<evidence type="ECO:0000256" key="6">
    <source>
        <dbReference type="ARBA" id="ARBA00022833"/>
    </source>
</evidence>
<feature type="binding site" evidence="8">
    <location>
        <position position="149"/>
    </location>
    <ligand>
        <name>Zn(2+)</name>
        <dbReference type="ChEBI" id="CHEBI:29105"/>
        <label>2</label>
        <note>catalytic</note>
    </ligand>
</feature>
<keyword evidence="10" id="KW-1185">Reference proteome</keyword>
<keyword evidence="7" id="KW-0482">Metalloprotease</keyword>
<keyword evidence="4" id="KW-0732">Signal</keyword>
<dbReference type="Pfam" id="PF00413">
    <property type="entry name" value="Peptidase_M10"/>
    <property type="match status" value="1"/>
</dbReference>
<feature type="binding site" evidence="8">
    <location>
        <position position="91"/>
    </location>
    <ligand>
        <name>Zn(2+)</name>
        <dbReference type="ChEBI" id="CHEBI:29105"/>
        <label>1</label>
    </ligand>
</feature>
<feature type="binding site" evidence="8">
    <location>
        <position position="79"/>
    </location>
    <ligand>
        <name>Ca(2+)</name>
        <dbReference type="ChEBI" id="CHEBI:29108"/>
        <label>2</label>
    </ligand>
</feature>
<keyword evidence="5" id="KW-0378">Hydrolase</keyword>
<dbReference type="PRINTS" id="PR00138">
    <property type="entry name" value="MATRIXIN"/>
</dbReference>
<dbReference type="GO" id="GO:0004222">
    <property type="term" value="F:metalloendopeptidase activity"/>
    <property type="evidence" value="ECO:0007669"/>
    <property type="project" value="InterPro"/>
</dbReference>
<evidence type="ECO:0000256" key="5">
    <source>
        <dbReference type="ARBA" id="ARBA00022801"/>
    </source>
</evidence>
<feature type="binding site" evidence="8">
    <location>
        <position position="139"/>
    </location>
    <ligand>
        <name>Zn(2+)</name>
        <dbReference type="ChEBI" id="CHEBI:29105"/>
        <label>2</label>
        <note>catalytic</note>
    </ligand>
</feature>
<comment type="cofactor">
    <cofactor evidence="8">
        <name>Ca(2+)</name>
        <dbReference type="ChEBI" id="CHEBI:29108"/>
    </cofactor>
    <text evidence="8">Can bind about 5 Ca(2+) ions per subunit.</text>
</comment>
<dbReference type="InterPro" id="IPR024079">
    <property type="entry name" value="MetalloPept_cat_dom_sf"/>
</dbReference>
<name>A0AAF3EMY4_9BILA</name>
<dbReference type="Gene3D" id="3.40.390.10">
    <property type="entry name" value="Collagenase (Catalytic Domain)"/>
    <property type="match status" value="1"/>
</dbReference>
<dbReference type="AlphaFoldDB" id="A0AAF3EMY4"/>
<comment type="cofactor">
    <cofactor evidence="8">
        <name>Zn(2+)</name>
        <dbReference type="ChEBI" id="CHEBI:29105"/>
    </cofactor>
    <text evidence="8">Binds 2 Zn(2+) ions per subunit.</text>
</comment>
<dbReference type="SUPFAM" id="SSF55486">
    <property type="entry name" value="Metalloproteases ('zincins'), catalytic domain"/>
    <property type="match status" value="1"/>
</dbReference>
<keyword evidence="8" id="KW-0106">Calcium</keyword>
<dbReference type="InterPro" id="IPR001818">
    <property type="entry name" value="Pept_M10_metallopeptidase"/>
</dbReference>
<dbReference type="InterPro" id="IPR021190">
    <property type="entry name" value="Pept_M10A"/>
</dbReference>
<feature type="binding site" evidence="8">
    <location>
        <position position="92"/>
    </location>
    <ligand>
        <name>Ca(2+)</name>
        <dbReference type="ChEBI" id="CHEBI:29108"/>
        <label>3</label>
    </ligand>
</feature>
<dbReference type="GO" id="GO:0006508">
    <property type="term" value="P:proteolysis"/>
    <property type="evidence" value="ECO:0007669"/>
    <property type="project" value="UniProtKB-KW"/>
</dbReference>
<dbReference type="GO" id="GO:0030198">
    <property type="term" value="P:extracellular matrix organization"/>
    <property type="evidence" value="ECO:0007669"/>
    <property type="project" value="TreeGrafter"/>
</dbReference>
<evidence type="ECO:0000256" key="1">
    <source>
        <dbReference type="ARBA" id="ARBA00010370"/>
    </source>
</evidence>
<dbReference type="Proteomes" id="UP000887575">
    <property type="component" value="Unassembled WGS sequence"/>
</dbReference>
<dbReference type="GO" id="GO:0031012">
    <property type="term" value="C:extracellular matrix"/>
    <property type="evidence" value="ECO:0007669"/>
    <property type="project" value="InterPro"/>
</dbReference>
<evidence type="ECO:0000256" key="2">
    <source>
        <dbReference type="ARBA" id="ARBA00022670"/>
    </source>
</evidence>
<proteinExistence type="inferred from homology"/>
<accession>A0AAF3EMY4</accession>
<evidence type="ECO:0000313" key="10">
    <source>
        <dbReference type="Proteomes" id="UP000887575"/>
    </source>
</evidence>
<evidence type="ECO:0000256" key="3">
    <source>
        <dbReference type="ARBA" id="ARBA00022723"/>
    </source>
</evidence>
<evidence type="ECO:0000313" key="11">
    <source>
        <dbReference type="WBParaSite" id="MBELARI_LOCUS15399"/>
    </source>
</evidence>
<comment type="similarity">
    <text evidence="1">Belongs to the peptidase M10A family.</text>
</comment>